<proteinExistence type="predicted"/>
<dbReference type="HOGENOM" id="CLU_2956118_0_0_3"/>
<dbReference type="AlphaFoldDB" id="K9TT73"/>
<name>K9TT73_9CYAN</name>
<organism evidence="1 2">
    <name type="scientific">Oscillatoria acuminata PCC 6304</name>
    <dbReference type="NCBI Taxonomy" id="56110"/>
    <lineage>
        <taxon>Bacteria</taxon>
        <taxon>Bacillati</taxon>
        <taxon>Cyanobacteriota</taxon>
        <taxon>Cyanophyceae</taxon>
        <taxon>Oscillatoriophycideae</taxon>
        <taxon>Oscillatoriales</taxon>
        <taxon>Oscillatoriaceae</taxon>
        <taxon>Oscillatoria</taxon>
    </lineage>
</organism>
<keyword evidence="2" id="KW-1185">Reference proteome</keyword>
<dbReference type="KEGG" id="oac:Oscil6304_5897"/>
<evidence type="ECO:0000313" key="1">
    <source>
        <dbReference type="EMBL" id="AFY85361.1"/>
    </source>
</evidence>
<dbReference type="InParanoid" id="K9TT73"/>
<dbReference type="EMBL" id="CP003607">
    <property type="protein sequence ID" value="AFY85361.1"/>
    <property type="molecule type" value="Genomic_DNA"/>
</dbReference>
<reference evidence="1 2" key="1">
    <citation type="submission" date="2012-06" db="EMBL/GenBank/DDBJ databases">
        <title>Finished chromosome of genome of Oscillatoria acuminata PCC 6304.</title>
        <authorList>
            <consortium name="US DOE Joint Genome Institute"/>
            <person name="Gugger M."/>
            <person name="Coursin T."/>
            <person name="Rippka R."/>
            <person name="Tandeau De Marsac N."/>
            <person name="Huntemann M."/>
            <person name="Wei C.-L."/>
            <person name="Han J."/>
            <person name="Detter J.C."/>
            <person name="Han C."/>
            <person name="Tapia R."/>
            <person name="Davenport K."/>
            <person name="Daligault H."/>
            <person name="Erkkila T."/>
            <person name="Gu W."/>
            <person name="Munk A.C.C."/>
            <person name="Teshima H."/>
            <person name="Xu Y."/>
            <person name="Chain P."/>
            <person name="Chen A."/>
            <person name="Krypides N."/>
            <person name="Mavromatis K."/>
            <person name="Markowitz V."/>
            <person name="Szeto E."/>
            <person name="Ivanova N."/>
            <person name="Mikhailova N."/>
            <person name="Ovchinnikova G."/>
            <person name="Pagani I."/>
            <person name="Pati A."/>
            <person name="Goodwin L."/>
            <person name="Peters L."/>
            <person name="Pitluck S."/>
            <person name="Woyke T."/>
            <person name="Kerfeld C."/>
        </authorList>
    </citation>
    <scope>NUCLEOTIDE SEQUENCE [LARGE SCALE GENOMIC DNA]</scope>
    <source>
        <strain evidence="1 2">PCC 6304</strain>
    </source>
</reference>
<evidence type="ECO:0000313" key="2">
    <source>
        <dbReference type="Proteomes" id="UP000010367"/>
    </source>
</evidence>
<sequence>MEAFMRWLIQKFISRLNPDSEQTLKTFLVRELIEFVFAKGQFQPGVVKAILGLEDGSHY</sequence>
<protein>
    <submittedName>
        <fullName evidence="1">Uncharacterized protein</fullName>
    </submittedName>
</protein>
<gene>
    <name evidence="1" type="ORF">Oscil6304_5897</name>
</gene>
<dbReference type="STRING" id="56110.Oscil6304_5897"/>
<dbReference type="Proteomes" id="UP000010367">
    <property type="component" value="Chromosome"/>
</dbReference>
<accession>K9TT73</accession>